<keyword evidence="6 7" id="KW-0472">Membrane</keyword>
<dbReference type="EMBL" id="JAOQNS010000005">
    <property type="protein sequence ID" value="MCW2307994.1"/>
    <property type="molecule type" value="Genomic_DNA"/>
</dbReference>
<sequence length="381" mass="42114">MIRQIARQRYLVDFTLASMMRRKVKNVVLFGVYFLIVFVLASVMLFGSAIRREAALLLANAPEVTVQKLVMGRHDLISGEHLEALSAIRGVRRAEGRLWGYLFDRGNGANYTMMVPPASDKAHALAPGEAIVGSGIDRVKTIGRNEYLFLIAPSGRFFKFTVKDHLPEGSGLVAADLVLISEQDYRALFDLPEDVYTDLALSIRNEKEVATILGKAAKVIPNSRFVTRSSIARTYESIFTWREGVLLALLGAAILAFAILAFDKASGLSAEERREIGILKAVGWETSDVLTSKFWEGALISLGAFLFGLIAAYAHVFFFQAGLLEPVLKGWAVLYPDFRLTPHIDPLQVTTLAFFTIVPYTAATIIPIWRAAITDPDTVMR</sequence>
<comment type="caution">
    <text evidence="9">The sequence shown here is derived from an EMBL/GenBank/DDBJ whole genome shotgun (WGS) entry which is preliminary data.</text>
</comment>
<organism evidence="9 10">
    <name type="scientific">Rhodobium gokarnense</name>
    <dbReference type="NCBI Taxonomy" id="364296"/>
    <lineage>
        <taxon>Bacteria</taxon>
        <taxon>Pseudomonadati</taxon>
        <taxon>Pseudomonadota</taxon>
        <taxon>Alphaproteobacteria</taxon>
        <taxon>Hyphomicrobiales</taxon>
        <taxon>Rhodobiaceae</taxon>
        <taxon>Rhodobium</taxon>
    </lineage>
</organism>
<dbReference type="PANTHER" id="PTHR30489:SF0">
    <property type="entry name" value="LIPOPROTEIN-RELEASING SYSTEM TRANSMEMBRANE PROTEIN LOLE"/>
    <property type="match status" value="1"/>
</dbReference>
<feature type="transmembrane region" description="Helical" evidence="7">
    <location>
        <begin position="27"/>
        <end position="50"/>
    </location>
</feature>
<dbReference type="Pfam" id="PF02687">
    <property type="entry name" value="FtsX"/>
    <property type="match status" value="1"/>
</dbReference>
<evidence type="ECO:0000256" key="6">
    <source>
        <dbReference type="ARBA" id="ARBA00023136"/>
    </source>
</evidence>
<gene>
    <name evidence="9" type="ORF">M2319_002331</name>
</gene>
<dbReference type="InterPro" id="IPR051447">
    <property type="entry name" value="Lipoprotein-release_system"/>
</dbReference>
<name>A0ABT3HCB9_9HYPH</name>
<evidence type="ECO:0000313" key="9">
    <source>
        <dbReference type="EMBL" id="MCW2307994.1"/>
    </source>
</evidence>
<comment type="subcellular location">
    <subcellularLocation>
        <location evidence="1">Cell membrane</location>
        <topology evidence="1">Multi-pass membrane protein</topology>
    </subcellularLocation>
</comment>
<feature type="transmembrane region" description="Helical" evidence="7">
    <location>
        <begin position="298"/>
        <end position="319"/>
    </location>
</feature>
<comment type="similarity">
    <text evidence="2">Belongs to the ABC-4 integral membrane protein family. LolC/E subfamily.</text>
</comment>
<evidence type="ECO:0000256" key="1">
    <source>
        <dbReference type="ARBA" id="ARBA00004651"/>
    </source>
</evidence>
<proteinExistence type="inferred from homology"/>
<dbReference type="Proteomes" id="UP001209755">
    <property type="component" value="Unassembled WGS sequence"/>
</dbReference>
<feature type="domain" description="ABC3 transporter permease C-terminal" evidence="8">
    <location>
        <begin position="268"/>
        <end position="374"/>
    </location>
</feature>
<dbReference type="RefSeq" id="WP_264601614.1">
    <property type="nucleotide sequence ID" value="NZ_JAOQNS010000005.1"/>
</dbReference>
<protein>
    <submittedName>
        <fullName evidence="9">ABC-type lipoprotein release transport system permease subunit</fullName>
    </submittedName>
</protein>
<evidence type="ECO:0000256" key="4">
    <source>
        <dbReference type="ARBA" id="ARBA00022692"/>
    </source>
</evidence>
<keyword evidence="10" id="KW-1185">Reference proteome</keyword>
<evidence type="ECO:0000256" key="2">
    <source>
        <dbReference type="ARBA" id="ARBA00005236"/>
    </source>
</evidence>
<keyword evidence="4 7" id="KW-0812">Transmembrane</keyword>
<evidence type="ECO:0000313" key="10">
    <source>
        <dbReference type="Proteomes" id="UP001209755"/>
    </source>
</evidence>
<evidence type="ECO:0000256" key="7">
    <source>
        <dbReference type="SAM" id="Phobius"/>
    </source>
</evidence>
<feature type="transmembrane region" description="Helical" evidence="7">
    <location>
        <begin position="244"/>
        <end position="262"/>
    </location>
</feature>
<keyword evidence="3" id="KW-1003">Cell membrane</keyword>
<keyword evidence="9" id="KW-0449">Lipoprotein</keyword>
<accession>A0ABT3HCB9</accession>
<reference evidence="10" key="1">
    <citation type="submission" date="2023-07" db="EMBL/GenBank/DDBJ databases">
        <title>Genome sequencing of Purple Non-Sulfur Bacteria from various extreme environments.</title>
        <authorList>
            <person name="Mayer M."/>
        </authorList>
    </citation>
    <scope>NUCLEOTIDE SEQUENCE [LARGE SCALE GENOMIC DNA]</scope>
    <source>
        <strain evidence="10">DSM 17935</strain>
    </source>
</reference>
<evidence type="ECO:0000259" key="8">
    <source>
        <dbReference type="Pfam" id="PF02687"/>
    </source>
</evidence>
<dbReference type="InterPro" id="IPR003838">
    <property type="entry name" value="ABC3_permease_C"/>
</dbReference>
<dbReference type="PANTHER" id="PTHR30489">
    <property type="entry name" value="LIPOPROTEIN-RELEASING SYSTEM TRANSMEMBRANE PROTEIN LOLE"/>
    <property type="match status" value="1"/>
</dbReference>
<evidence type="ECO:0000256" key="5">
    <source>
        <dbReference type="ARBA" id="ARBA00022989"/>
    </source>
</evidence>
<evidence type="ECO:0000256" key="3">
    <source>
        <dbReference type="ARBA" id="ARBA00022475"/>
    </source>
</evidence>
<feature type="transmembrane region" description="Helical" evidence="7">
    <location>
        <begin position="352"/>
        <end position="373"/>
    </location>
</feature>
<keyword evidence="5 7" id="KW-1133">Transmembrane helix</keyword>